<evidence type="ECO:0000256" key="1">
    <source>
        <dbReference type="ARBA" id="ARBA00001947"/>
    </source>
</evidence>
<dbReference type="GO" id="GO:0046872">
    <property type="term" value="F:metal ion binding"/>
    <property type="evidence" value="ECO:0007669"/>
    <property type="project" value="UniProtKB-KW"/>
</dbReference>
<dbReference type="NCBIfam" id="TIGR00857">
    <property type="entry name" value="pyrC_multi"/>
    <property type="match status" value="1"/>
</dbReference>
<dbReference type="SUPFAM" id="SSF51338">
    <property type="entry name" value="Composite domain of metallo-dependent hydrolases"/>
    <property type="match status" value="1"/>
</dbReference>
<evidence type="ECO:0000256" key="5">
    <source>
        <dbReference type="ARBA" id="ARBA00022801"/>
    </source>
</evidence>
<proteinExistence type="inferred from homology"/>
<comment type="similarity">
    <text evidence="3">Belongs to the metallo-dependent hydrolases superfamily. DHOase family. Class I DHOase subfamily.</text>
</comment>
<evidence type="ECO:0000256" key="4">
    <source>
        <dbReference type="ARBA" id="ARBA00022723"/>
    </source>
</evidence>
<evidence type="ECO:0000256" key="3">
    <source>
        <dbReference type="ARBA" id="ARBA00010286"/>
    </source>
</evidence>
<dbReference type="GO" id="GO:0006145">
    <property type="term" value="P:purine nucleobase catabolic process"/>
    <property type="evidence" value="ECO:0007669"/>
    <property type="project" value="TreeGrafter"/>
</dbReference>
<evidence type="ECO:0000313" key="7">
    <source>
        <dbReference type="EMBL" id="KAA5607084.1"/>
    </source>
</evidence>
<gene>
    <name evidence="7" type="ORF">F1188_04045</name>
</gene>
<dbReference type="NCBIfam" id="NF006559">
    <property type="entry name" value="PRK09060.1"/>
    <property type="match status" value="1"/>
</dbReference>
<organism evidence="7 8">
    <name type="scientific">Roseospira marina</name>
    <dbReference type="NCBI Taxonomy" id="140057"/>
    <lineage>
        <taxon>Bacteria</taxon>
        <taxon>Pseudomonadati</taxon>
        <taxon>Pseudomonadota</taxon>
        <taxon>Alphaproteobacteria</taxon>
        <taxon>Rhodospirillales</taxon>
        <taxon>Rhodospirillaceae</taxon>
        <taxon>Roseospira</taxon>
    </lineage>
</organism>
<evidence type="ECO:0000256" key="2">
    <source>
        <dbReference type="ARBA" id="ARBA00002368"/>
    </source>
</evidence>
<dbReference type="OrthoDB" id="9775759at2"/>
<comment type="function">
    <text evidence="2">Catalyzes the reversible cyclization of carbamoyl aspartate to dihydroorotate.</text>
</comment>
<keyword evidence="8" id="KW-1185">Reference proteome</keyword>
<dbReference type="InterPro" id="IPR002195">
    <property type="entry name" value="Dihydroorotase_CS"/>
</dbReference>
<dbReference type="RefSeq" id="WP_150061094.1">
    <property type="nucleotide sequence ID" value="NZ_JACHII010000003.1"/>
</dbReference>
<dbReference type="GO" id="GO:0005737">
    <property type="term" value="C:cytoplasm"/>
    <property type="evidence" value="ECO:0007669"/>
    <property type="project" value="TreeGrafter"/>
</dbReference>
<comment type="caution">
    <text evidence="7">The sequence shown here is derived from an EMBL/GenBank/DDBJ whole genome shotgun (WGS) entry which is preliminary data.</text>
</comment>
<dbReference type="GO" id="GO:0004151">
    <property type="term" value="F:dihydroorotase activity"/>
    <property type="evidence" value="ECO:0007669"/>
    <property type="project" value="UniProtKB-EC"/>
</dbReference>
<accession>A0A5M6IFR7</accession>
<evidence type="ECO:0000259" key="6">
    <source>
        <dbReference type="Pfam" id="PF01979"/>
    </source>
</evidence>
<dbReference type="Gene3D" id="2.30.40.10">
    <property type="entry name" value="Urease, subunit C, domain 1"/>
    <property type="match status" value="1"/>
</dbReference>
<dbReference type="InterPro" id="IPR011059">
    <property type="entry name" value="Metal-dep_hydrolase_composite"/>
</dbReference>
<dbReference type="InterPro" id="IPR050138">
    <property type="entry name" value="DHOase/Allantoinase_Hydrolase"/>
</dbReference>
<dbReference type="AlphaFoldDB" id="A0A5M6IFR7"/>
<dbReference type="EMBL" id="VWPJ01000002">
    <property type="protein sequence ID" value="KAA5607084.1"/>
    <property type="molecule type" value="Genomic_DNA"/>
</dbReference>
<sequence>METTRPYDLLLRGAEVATPSGLAQTTVAVRDGRIVALGVPEGADAVETLDLSGLHVLPGVIDTQVHFREPGLEHKEDLESGTRGAVLGGVTAIFEMPNTTPNTDTPEALADKLARAQGRAWCDHAFFIGATDANAEQLGTWEGLPGCAGVKVFMGASTGSLLVEDDTVLGRVLAGGRRRVAVHAEDEARLRERKAIAAERATPAAHPDWRDVETAVRATQRLLALACETRRRVHVLHITTAEEMELLAEAKDLATVEVTPQHLTLTAPDCYERLGSLAQMNPPIREARHREALWRAVAEGVVDVIGSDHAPHTREEKARPYPASPSGMPGVQTLVPVMLDHVNAGRLSLQRFIDLTNAGPARIYNIAGKGRIARGYDADFTVVDLKARRTIEDAWMANKSGWTPYHGLTVTGWPMATIVRGRVVMREGELSGPPAGAPVRFQGI</sequence>
<dbReference type="InterPro" id="IPR006680">
    <property type="entry name" value="Amidohydro-rel"/>
</dbReference>
<name>A0A5M6IFR7_9PROT</name>
<dbReference type="Gene3D" id="3.20.20.140">
    <property type="entry name" value="Metal-dependent hydrolases"/>
    <property type="match status" value="1"/>
</dbReference>
<dbReference type="GO" id="GO:0004038">
    <property type="term" value="F:allantoinase activity"/>
    <property type="evidence" value="ECO:0007669"/>
    <property type="project" value="TreeGrafter"/>
</dbReference>
<dbReference type="PROSITE" id="PS00483">
    <property type="entry name" value="DIHYDROOROTASE_2"/>
    <property type="match status" value="1"/>
</dbReference>
<protein>
    <submittedName>
        <fullName evidence="7">Dihydroorotase</fullName>
        <ecNumber evidence="7">3.5.2.3</ecNumber>
    </submittedName>
</protein>
<dbReference type="Proteomes" id="UP000324065">
    <property type="component" value="Unassembled WGS sequence"/>
</dbReference>
<feature type="domain" description="Amidohydrolase-related" evidence="6">
    <location>
        <begin position="56"/>
        <end position="424"/>
    </location>
</feature>
<evidence type="ECO:0000313" key="8">
    <source>
        <dbReference type="Proteomes" id="UP000324065"/>
    </source>
</evidence>
<dbReference type="SUPFAM" id="SSF51556">
    <property type="entry name" value="Metallo-dependent hydrolases"/>
    <property type="match status" value="1"/>
</dbReference>
<keyword evidence="5 7" id="KW-0378">Hydrolase</keyword>
<dbReference type="Pfam" id="PF01979">
    <property type="entry name" value="Amidohydro_1"/>
    <property type="match status" value="1"/>
</dbReference>
<dbReference type="PANTHER" id="PTHR43668">
    <property type="entry name" value="ALLANTOINASE"/>
    <property type="match status" value="1"/>
</dbReference>
<keyword evidence="4" id="KW-0479">Metal-binding</keyword>
<comment type="cofactor">
    <cofactor evidence="1">
        <name>Zn(2+)</name>
        <dbReference type="ChEBI" id="CHEBI:29105"/>
    </cofactor>
</comment>
<dbReference type="CDD" id="cd01318">
    <property type="entry name" value="DHOase_IIb"/>
    <property type="match status" value="1"/>
</dbReference>
<reference evidence="7 8" key="1">
    <citation type="submission" date="2019-09" db="EMBL/GenBank/DDBJ databases">
        <title>Genome sequence of Roseospira marina, one of the more divergent members of the non-sulfur purple photosynthetic bacterial family, the Rhodospirillaceae.</title>
        <authorList>
            <person name="Meyer T."/>
            <person name="Kyndt J."/>
        </authorList>
    </citation>
    <scope>NUCLEOTIDE SEQUENCE [LARGE SCALE GENOMIC DNA]</scope>
    <source>
        <strain evidence="7 8">DSM 15113</strain>
    </source>
</reference>
<dbReference type="EC" id="3.5.2.3" evidence="7"/>
<dbReference type="PANTHER" id="PTHR43668:SF4">
    <property type="entry name" value="ALLANTOINASE"/>
    <property type="match status" value="1"/>
</dbReference>
<dbReference type="InterPro" id="IPR032466">
    <property type="entry name" value="Metal_Hydrolase"/>
</dbReference>